<keyword evidence="1" id="KW-0285">Flavoprotein</keyword>
<dbReference type="RefSeq" id="WP_157681758.1">
    <property type="nucleotide sequence ID" value="NZ_LT629692.1"/>
</dbReference>
<dbReference type="OrthoDB" id="1643408at2"/>
<evidence type="ECO:0000313" key="6">
    <source>
        <dbReference type="Proteomes" id="UP000199009"/>
    </source>
</evidence>
<dbReference type="InterPro" id="IPR029039">
    <property type="entry name" value="Flavoprotein-like_sf"/>
</dbReference>
<sequence>MSSTITAVSGSLRYPSTTTALLRTILDGLEHAGGAGADVQIIELSSLAVDLARSITGGETSPALAAALERVKSTDLLIVGTPIYRGSYTGLFKQFFDLVGQKDLAGTAVLLTAGGGSDLHSLAIDHALRPLFAFFEASALPLAVYSRSSDFTEGEVTGDALRAQIDRAVAAAAALLRT</sequence>
<keyword evidence="2" id="KW-0288">FMN</keyword>
<dbReference type="STRING" id="370764.SAMN04489810_1018"/>
<keyword evidence="6" id="KW-1185">Reference proteome</keyword>
<dbReference type="AlphaFoldDB" id="A0A1G7WBH7"/>
<protein>
    <submittedName>
        <fullName evidence="5">FMN reductase</fullName>
    </submittedName>
</protein>
<dbReference type="Pfam" id="PF03358">
    <property type="entry name" value="FMN_red"/>
    <property type="match status" value="1"/>
</dbReference>
<proteinExistence type="predicted"/>
<evidence type="ECO:0000259" key="4">
    <source>
        <dbReference type="Pfam" id="PF03358"/>
    </source>
</evidence>
<dbReference type="SUPFAM" id="SSF52218">
    <property type="entry name" value="Flavoproteins"/>
    <property type="match status" value="1"/>
</dbReference>
<keyword evidence="3" id="KW-0560">Oxidoreductase</keyword>
<dbReference type="GO" id="GO:0016491">
    <property type="term" value="F:oxidoreductase activity"/>
    <property type="evidence" value="ECO:0007669"/>
    <property type="project" value="UniProtKB-KW"/>
</dbReference>
<dbReference type="InterPro" id="IPR005025">
    <property type="entry name" value="FMN_Rdtase-like_dom"/>
</dbReference>
<dbReference type="Proteomes" id="UP000199009">
    <property type="component" value="Chromosome I"/>
</dbReference>
<dbReference type="Gene3D" id="3.40.50.360">
    <property type="match status" value="1"/>
</dbReference>
<gene>
    <name evidence="5" type="ORF">SAMN04489810_1018</name>
</gene>
<evidence type="ECO:0000256" key="1">
    <source>
        <dbReference type="ARBA" id="ARBA00022630"/>
    </source>
</evidence>
<evidence type="ECO:0000313" key="5">
    <source>
        <dbReference type="EMBL" id="SDG69353.1"/>
    </source>
</evidence>
<feature type="domain" description="NADPH-dependent FMN reductase-like" evidence="4">
    <location>
        <begin position="5"/>
        <end position="145"/>
    </location>
</feature>
<dbReference type="InterPro" id="IPR051814">
    <property type="entry name" value="NAD(P)H-dep_FMN_reductase"/>
</dbReference>
<evidence type="ECO:0000256" key="2">
    <source>
        <dbReference type="ARBA" id="ARBA00022643"/>
    </source>
</evidence>
<evidence type="ECO:0000256" key="3">
    <source>
        <dbReference type="ARBA" id="ARBA00023002"/>
    </source>
</evidence>
<dbReference type="PANTHER" id="PTHR43408:SF2">
    <property type="entry name" value="FMN REDUCTASE (NADPH)"/>
    <property type="match status" value="1"/>
</dbReference>
<reference evidence="5 6" key="1">
    <citation type="submission" date="2016-10" db="EMBL/GenBank/DDBJ databases">
        <authorList>
            <person name="de Groot N.N."/>
        </authorList>
    </citation>
    <scope>NUCLEOTIDE SEQUENCE [LARGE SCALE GENOMIC DNA]</scope>
    <source>
        <strain evidence="5 6">DSM 23142</strain>
    </source>
</reference>
<name>A0A1G7WBH7_9MICO</name>
<dbReference type="EMBL" id="LT629692">
    <property type="protein sequence ID" value="SDG69353.1"/>
    <property type="molecule type" value="Genomic_DNA"/>
</dbReference>
<accession>A0A1G7WBH7</accession>
<dbReference type="PANTHER" id="PTHR43408">
    <property type="entry name" value="FMN REDUCTASE (NADPH)"/>
    <property type="match status" value="1"/>
</dbReference>
<organism evidence="5 6">
    <name type="scientific">Microbacterium pygmaeum</name>
    <dbReference type="NCBI Taxonomy" id="370764"/>
    <lineage>
        <taxon>Bacteria</taxon>
        <taxon>Bacillati</taxon>
        <taxon>Actinomycetota</taxon>
        <taxon>Actinomycetes</taxon>
        <taxon>Micrococcales</taxon>
        <taxon>Microbacteriaceae</taxon>
        <taxon>Microbacterium</taxon>
    </lineage>
</organism>